<feature type="domain" description="LysM" evidence="2">
    <location>
        <begin position="37"/>
        <end position="80"/>
    </location>
</feature>
<dbReference type="eggNOG" id="COG4942">
    <property type="taxonomic scope" value="Bacteria"/>
</dbReference>
<name>V9HM73_9NEIS</name>
<dbReference type="InterPro" id="IPR011055">
    <property type="entry name" value="Dup_hybrid_motif"/>
</dbReference>
<dbReference type="SMART" id="SM00257">
    <property type="entry name" value="LysM"/>
    <property type="match status" value="1"/>
</dbReference>
<evidence type="ECO:0000313" key="3">
    <source>
        <dbReference type="EMBL" id="EFG31690.2"/>
    </source>
</evidence>
<dbReference type="InterPro" id="IPR050570">
    <property type="entry name" value="Cell_wall_metabolism_enzyme"/>
</dbReference>
<proteinExistence type="predicted"/>
<organism evidence="3 4">
    <name type="scientific">Simonsiella muelleri ATCC 29453</name>
    <dbReference type="NCBI Taxonomy" id="641147"/>
    <lineage>
        <taxon>Bacteria</taxon>
        <taxon>Pseudomonadati</taxon>
        <taxon>Pseudomonadota</taxon>
        <taxon>Betaproteobacteria</taxon>
        <taxon>Neisseriales</taxon>
        <taxon>Neisseriaceae</taxon>
        <taxon>Simonsiella</taxon>
    </lineage>
</organism>
<dbReference type="OrthoDB" id="9795421at2"/>
<dbReference type="CDD" id="cd12797">
    <property type="entry name" value="M23_peptidase"/>
    <property type="match status" value="1"/>
</dbReference>
<dbReference type="GO" id="GO:0004222">
    <property type="term" value="F:metalloendopeptidase activity"/>
    <property type="evidence" value="ECO:0007669"/>
    <property type="project" value="TreeGrafter"/>
</dbReference>
<dbReference type="Gene3D" id="3.10.350.10">
    <property type="entry name" value="LysM domain"/>
    <property type="match status" value="1"/>
</dbReference>
<evidence type="ECO:0000256" key="1">
    <source>
        <dbReference type="SAM" id="SignalP"/>
    </source>
</evidence>
<dbReference type="AlphaFoldDB" id="V9HM73"/>
<dbReference type="SUPFAM" id="SSF51261">
    <property type="entry name" value="Duplicated hybrid motif"/>
    <property type="match status" value="1"/>
</dbReference>
<comment type="caution">
    <text evidence="3">The sequence shown here is derived from an EMBL/GenBank/DDBJ whole genome shotgun (WGS) entry which is preliminary data.</text>
</comment>
<dbReference type="PANTHER" id="PTHR21666:SF270">
    <property type="entry name" value="MUREIN HYDROLASE ACTIVATOR ENVC"/>
    <property type="match status" value="1"/>
</dbReference>
<dbReference type="RefSeq" id="WP_002641012.1">
    <property type="nucleotide sequence ID" value="NZ_CP019448.1"/>
</dbReference>
<dbReference type="InterPro" id="IPR036779">
    <property type="entry name" value="LysM_dom_sf"/>
</dbReference>
<dbReference type="Gene3D" id="2.70.70.10">
    <property type="entry name" value="Glucose Permease (Domain IIA)"/>
    <property type="match status" value="1"/>
</dbReference>
<reference evidence="3 4" key="1">
    <citation type="submission" date="2010-03" db="EMBL/GenBank/DDBJ databases">
        <authorList>
            <consortium name="The Broad Institute Genome Sequencing Platform"/>
            <person name="Ward D."/>
            <person name="Earl A."/>
            <person name="Feldgarden M."/>
            <person name="Gevers D."/>
            <person name="Young S."/>
            <person name="Zeng Q."/>
            <person name="Koehrsen M."/>
            <person name="Alvarado L."/>
            <person name="Berlin A.M."/>
            <person name="Borenstein D."/>
            <person name="Chapman S.B."/>
            <person name="Chen Z."/>
            <person name="Engels R."/>
            <person name="Freedman E."/>
            <person name="Gellesch M."/>
            <person name="Goldberg J."/>
            <person name="Griggs A."/>
            <person name="Gujja S."/>
            <person name="Heilman E.R."/>
            <person name="Heiman D.I."/>
            <person name="Hepburn T.A."/>
            <person name="Howarth C."/>
            <person name="Jen D."/>
            <person name="Larson L."/>
            <person name="Mehta T."/>
            <person name="Park D."/>
            <person name="Pearson M."/>
            <person name="Richards J."/>
            <person name="Roberts A."/>
            <person name="Saif S."/>
            <person name="Shea T.D."/>
            <person name="Shenoy N."/>
            <person name="Sisk P."/>
            <person name="Stolte C."/>
            <person name="Sykes S.N."/>
            <person name="Walk T."/>
            <person name="White J."/>
            <person name="Yandava C."/>
            <person name="Izard J."/>
            <person name="Baranova O.V."/>
            <person name="Blanton J.M."/>
            <person name="Tanner A.C."/>
            <person name="Dewhirst F."/>
            <person name="Haas B."/>
            <person name="Nusbaum C."/>
            <person name="Birren B."/>
        </authorList>
    </citation>
    <scope>NUCLEOTIDE SEQUENCE [LARGE SCALE GENOMIC DNA]</scope>
    <source>
        <strain evidence="3 4">ATCC 29453</strain>
    </source>
</reference>
<dbReference type="Pfam" id="PF01551">
    <property type="entry name" value="Peptidase_M23"/>
    <property type="match status" value="1"/>
</dbReference>
<feature type="chain" id="PRO_5030178985" description="LysM domain-containing protein" evidence="1">
    <location>
        <begin position="21"/>
        <end position="219"/>
    </location>
</feature>
<evidence type="ECO:0000313" key="4">
    <source>
        <dbReference type="Proteomes" id="UP000017813"/>
    </source>
</evidence>
<accession>V9HM73</accession>
<dbReference type="PROSITE" id="PS51782">
    <property type="entry name" value="LYSM"/>
    <property type="match status" value="1"/>
</dbReference>
<dbReference type="CDD" id="cd00118">
    <property type="entry name" value="LysM"/>
    <property type="match status" value="1"/>
</dbReference>
<dbReference type="SUPFAM" id="SSF54106">
    <property type="entry name" value="LysM domain"/>
    <property type="match status" value="1"/>
</dbReference>
<keyword evidence="4" id="KW-1185">Reference proteome</keyword>
<dbReference type="PANTHER" id="PTHR21666">
    <property type="entry name" value="PEPTIDASE-RELATED"/>
    <property type="match status" value="1"/>
</dbReference>
<dbReference type="EMBL" id="ADCY02000002">
    <property type="protein sequence ID" value="EFG31690.2"/>
    <property type="molecule type" value="Genomic_DNA"/>
</dbReference>
<dbReference type="InterPro" id="IPR018392">
    <property type="entry name" value="LysM"/>
</dbReference>
<dbReference type="Pfam" id="PF01476">
    <property type="entry name" value="LysM"/>
    <property type="match status" value="1"/>
</dbReference>
<dbReference type="InterPro" id="IPR016047">
    <property type="entry name" value="M23ase_b-sheet_dom"/>
</dbReference>
<gene>
    <name evidence="3" type="ORF">HMPREF9021_00085</name>
</gene>
<evidence type="ECO:0000259" key="2">
    <source>
        <dbReference type="PROSITE" id="PS51782"/>
    </source>
</evidence>
<keyword evidence="1" id="KW-0732">Signal</keyword>
<dbReference type="HOGENOM" id="CLU_029425_0_4_4"/>
<dbReference type="KEGG" id="smur:BWP33_02155"/>
<reference evidence="3 4" key="2">
    <citation type="submission" date="2011-10" db="EMBL/GenBank/DDBJ databases">
        <title>The Genome Sequence of Simonsiella muelleri ATCC 29453.</title>
        <authorList>
            <consortium name="The Broad Institute Genome Sequencing Platform"/>
            <consortium name="The Broad Institute Genome Sequencing Center for Infectious Disease"/>
            <person name="Earl A."/>
            <person name="Ward D."/>
            <person name="Feldgarden M."/>
            <person name="Gevers D."/>
            <person name="Izard J."/>
            <person name="Baranova O.V."/>
            <person name="Blanton J.M."/>
            <person name="Tanner A.C."/>
            <person name="Dewhirst F."/>
            <person name="Young S.K."/>
            <person name="Zeng Q."/>
            <person name="Gargeya S."/>
            <person name="Fitzgerald M."/>
            <person name="Haas B."/>
            <person name="Abouelleil A."/>
            <person name="Alvarado L."/>
            <person name="Arachchi H.M."/>
            <person name="Berlin A."/>
            <person name="Brown A."/>
            <person name="Chapman S.B."/>
            <person name="Chen Z."/>
            <person name="Dunbar C."/>
            <person name="Freedman E."/>
            <person name="Gearin G."/>
            <person name="Goldberg J."/>
            <person name="Griggs A."/>
            <person name="Gujja S."/>
            <person name="Heiman D."/>
            <person name="Howarth C."/>
            <person name="Larson L."/>
            <person name="Lui A."/>
            <person name="MacDonald P.J.P."/>
            <person name="Montmayeur A."/>
            <person name="Murphy C."/>
            <person name="Neiman D."/>
            <person name="Pearson M."/>
            <person name="Priest M."/>
            <person name="Roberts A."/>
            <person name="Saif S."/>
            <person name="Shea T."/>
            <person name="Shenoy N."/>
            <person name="Sisk P."/>
            <person name="Stolte C."/>
            <person name="Sykes S."/>
            <person name="Wortman J."/>
            <person name="Nusbaum C."/>
            <person name="Birren B."/>
        </authorList>
    </citation>
    <scope>NUCLEOTIDE SEQUENCE [LARGE SCALE GENOMIC DNA]</scope>
    <source>
        <strain evidence="3 4">ATCC 29453</strain>
    </source>
</reference>
<feature type="signal peptide" evidence="1">
    <location>
        <begin position="1"/>
        <end position="20"/>
    </location>
</feature>
<protein>
    <recommendedName>
        <fullName evidence="2">LysM domain-containing protein</fullName>
    </recommendedName>
</protein>
<dbReference type="Proteomes" id="UP000017813">
    <property type="component" value="Unassembled WGS sequence"/>
</dbReference>
<sequence length="219" mass="23910">MKHAILLTSLLITMLLPSCASNTNPQPRQACAHAPAGQYCVQSGDTLTRLSQRFGVSVADLKRWNQLSSETIHVGDDLLIREPFNNGKISVGNNKHTVNAFRLQMPVDGKIIIPYSNQNKGIDIAANRGEFVHAASDGVVIYSGNNIAQYGKMVLLRHSATTITAYANNENILVPMNARVKAGQIIAEVGSSGRRDGKTALHFELRVNGKPTNPMNYFR</sequence>
<dbReference type="STRING" id="641147.HMPREF9021_00085"/>